<feature type="domain" description="L27" evidence="1">
    <location>
        <begin position="4"/>
        <end position="64"/>
    </location>
</feature>
<dbReference type="PROSITE" id="PS51022">
    <property type="entry name" value="L27"/>
    <property type="match status" value="1"/>
</dbReference>
<proteinExistence type="predicted"/>
<reference evidence="2 3" key="1">
    <citation type="journal article" date="2018" name="Nat. Ecol. Evol.">
        <title>Shark genomes provide insights into elasmobranch evolution and the origin of vertebrates.</title>
        <authorList>
            <person name="Hara Y"/>
            <person name="Yamaguchi K"/>
            <person name="Onimaru K"/>
            <person name="Kadota M"/>
            <person name="Koyanagi M"/>
            <person name="Keeley SD"/>
            <person name="Tatsumi K"/>
            <person name="Tanaka K"/>
            <person name="Motone F"/>
            <person name="Kageyama Y"/>
            <person name="Nozu R"/>
            <person name="Adachi N"/>
            <person name="Nishimura O"/>
            <person name="Nakagawa R"/>
            <person name="Tanegashima C"/>
            <person name="Kiyatake I"/>
            <person name="Matsumoto R"/>
            <person name="Murakumo K"/>
            <person name="Nishida K"/>
            <person name="Terakita A"/>
            <person name="Kuratani S"/>
            <person name="Sato K"/>
            <person name="Hyodo S Kuraku.S."/>
        </authorList>
    </citation>
    <scope>NUCLEOTIDE SEQUENCE [LARGE SCALE GENOMIC DNA]</scope>
</reference>
<dbReference type="OrthoDB" id="78824at2759"/>
<dbReference type="Proteomes" id="UP000287033">
    <property type="component" value="Unassembled WGS sequence"/>
</dbReference>
<gene>
    <name evidence="2" type="ORF">chiPu_0000780</name>
</gene>
<organism evidence="2 3">
    <name type="scientific">Chiloscyllium punctatum</name>
    <name type="common">Brownbanded bambooshark</name>
    <name type="synonym">Hemiscyllium punctatum</name>
    <dbReference type="NCBI Taxonomy" id="137246"/>
    <lineage>
        <taxon>Eukaryota</taxon>
        <taxon>Metazoa</taxon>
        <taxon>Chordata</taxon>
        <taxon>Craniata</taxon>
        <taxon>Vertebrata</taxon>
        <taxon>Chondrichthyes</taxon>
        <taxon>Elasmobranchii</taxon>
        <taxon>Galeomorphii</taxon>
        <taxon>Galeoidea</taxon>
        <taxon>Orectolobiformes</taxon>
        <taxon>Hemiscylliidae</taxon>
        <taxon>Chiloscyllium</taxon>
    </lineage>
</organism>
<accession>A0A401RW82</accession>
<sequence>MPVKKQDTQRALLLLEDYCSKLKKPEEKQLKRAVERVISIFKSGLFQALLDIQEFYEVTLLNSHTNFAQKTAEVNHVVEEWEGRNSHVMVTQKNISEPVGTEQDTTLARVKEETDEQEGELPAKLQEQWDHVQIYLQKCLNSIAGQLASGAKL</sequence>
<dbReference type="Gene3D" id="1.10.287.470">
    <property type="entry name" value="Helix hairpin bin"/>
    <property type="match status" value="1"/>
</dbReference>
<keyword evidence="3" id="KW-1185">Reference proteome</keyword>
<dbReference type="SUPFAM" id="SSF101288">
    <property type="entry name" value="L27 domain"/>
    <property type="match status" value="1"/>
</dbReference>
<name>A0A401RW82_CHIPU</name>
<protein>
    <recommendedName>
        <fullName evidence="1">L27 domain-containing protein</fullName>
    </recommendedName>
</protein>
<dbReference type="EMBL" id="BEZZ01000010">
    <property type="protein sequence ID" value="GCC22393.1"/>
    <property type="molecule type" value="Genomic_DNA"/>
</dbReference>
<dbReference type="Pfam" id="PF09058">
    <property type="entry name" value="L27_1"/>
    <property type="match status" value="1"/>
</dbReference>
<evidence type="ECO:0000313" key="3">
    <source>
        <dbReference type="Proteomes" id="UP000287033"/>
    </source>
</evidence>
<evidence type="ECO:0000313" key="2">
    <source>
        <dbReference type="EMBL" id="GCC22393.1"/>
    </source>
</evidence>
<evidence type="ECO:0000259" key="1">
    <source>
        <dbReference type="PROSITE" id="PS51022"/>
    </source>
</evidence>
<dbReference type="InterPro" id="IPR036892">
    <property type="entry name" value="L27_dom_sf"/>
</dbReference>
<dbReference type="SMART" id="SM00569">
    <property type="entry name" value="L27"/>
    <property type="match status" value="1"/>
</dbReference>
<dbReference type="InterPro" id="IPR004172">
    <property type="entry name" value="L27_dom"/>
</dbReference>
<dbReference type="AlphaFoldDB" id="A0A401RW82"/>
<dbReference type="InterPro" id="IPR015143">
    <property type="entry name" value="L27_1"/>
</dbReference>
<comment type="caution">
    <text evidence="2">The sequence shown here is derived from an EMBL/GenBank/DDBJ whole genome shotgun (WGS) entry which is preliminary data.</text>
</comment>
<dbReference type="STRING" id="137246.A0A401RW82"/>